<dbReference type="InterPro" id="IPR052196">
    <property type="entry name" value="Bact_Kbp"/>
</dbReference>
<dbReference type="EMBL" id="JBHTKR010000002">
    <property type="protein sequence ID" value="MFD1194220.1"/>
    <property type="molecule type" value="Genomic_DNA"/>
</dbReference>
<dbReference type="PROSITE" id="PS51782">
    <property type="entry name" value="LYSM"/>
    <property type="match status" value="1"/>
</dbReference>
<evidence type="ECO:0000256" key="1">
    <source>
        <dbReference type="SAM" id="MobiDB-lite"/>
    </source>
</evidence>
<gene>
    <name evidence="3" type="ORF">ACFQ3C_06025</name>
</gene>
<dbReference type="InterPro" id="IPR013783">
    <property type="entry name" value="Ig-like_fold"/>
</dbReference>
<dbReference type="SMART" id="SM00257">
    <property type="entry name" value="LysM"/>
    <property type="match status" value="1"/>
</dbReference>
<evidence type="ECO:0000313" key="4">
    <source>
        <dbReference type="Proteomes" id="UP001597151"/>
    </source>
</evidence>
<feature type="region of interest" description="Disordered" evidence="1">
    <location>
        <begin position="40"/>
        <end position="162"/>
    </location>
</feature>
<dbReference type="Gene3D" id="2.60.40.10">
    <property type="entry name" value="Immunoglobulins"/>
    <property type="match status" value="1"/>
</dbReference>
<proteinExistence type="predicted"/>
<sequence length="498" mass="49066">MINQSWMSGGKGRAVAGGVVALVLVVMGLVFSGSLFQPEVPQSGQTGQSGQDQPATAPVTATAPEAPATAPEPAPEPVTEAAPEAEPATTAAATTEAPATTQAPAEAPADTAVSATTAPETGATDTTASDAAAADTTDPATTAAETTASGTAALTPLPESPVLRMPSFDTVRLAPDGEALVAGRAAPGDTVDILLDGVVVGHAMVGGDGAFAAFLSLQTSDAPRIMTLAVGQGADRILSEQQVIIAPVAGVASTAVAAASGAAGTPTADAGASAPAASSAQPGAAAPALLLADGNGVRVLQPATPVDPSSGGAGLAIDVISYTAAGDVLLQGRGRPEATILVYLDNAVITSAPVTADGVWSTGLPGVAPGIYTLRLDEVDAAGRVLARIETPFKREDRDEVAAIAAAGSPATAAAGSDTGVAAQTETAAVASGTPQPADSTTAPAVRVVTVQPGNTLWAIARESYGEGLLFVRLFEANRERIRDPDLIYPGQVFTIPE</sequence>
<evidence type="ECO:0000259" key="2">
    <source>
        <dbReference type="PROSITE" id="PS51782"/>
    </source>
</evidence>
<dbReference type="InterPro" id="IPR036779">
    <property type="entry name" value="LysM_dom_sf"/>
</dbReference>
<comment type="caution">
    <text evidence="3">The sequence shown here is derived from an EMBL/GenBank/DDBJ whole genome shotgun (WGS) entry which is preliminary data.</text>
</comment>
<dbReference type="Gene3D" id="3.10.350.10">
    <property type="entry name" value="LysM domain"/>
    <property type="match status" value="1"/>
</dbReference>
<dbReference type="InterPro" id="IPR018392">
    <property type="entry name" value="LysM"/>
</dbReference>
<protein>
    <submittedName>
        <fullName evidence="3">LysM peptidoglycan-binding domain-containing protein</fullName>
    </submittedName>
</protein>
<keyword evidence="4" id="KW-1185">Reference proteome</keyword>
<dbReference type="Pfam" id="PF01476">
    <property type="entry name" value="LysM"/>
    <property type="match status" value="1"/>
</dbReference>
<dbReference type="PANTHER" id="PTHR34700:SF4">
    <property type="entry name" value="PHAGE-LIKE ELEMENT PBSX PROTEIN XKDP"/>
    <property type="match status" value="1"/>
</dbReference>
<reference evidence="4" key="1">
    <citation type="journal article" date="2019" name="Int. J. Syst. Evol. Microbiol.">
        <title>The Global Catalogue of Microorganisms (GCM) 10K type strain sequencing project: providing services to taxonomists for standard genome sequencing and annotation.</title>
        <authorList>
            <consortium name="The Broad Institute Genomics Platform"/>
            <consortium name="The Broad Institute Genome Sequencing Center for Infectious Disease"/>
            <person name="Wu L."/>
            <person name="Ma J."/>
        </authorList>
    </citation>
    <scope>NUCLEOTIDE SEQUENCE [LARGE SCALE GENOMIC DNA]</scope>
    <source>
        <strain evidence="4">CCUG 55328</strain>
    </source>
</reference>
<dbReference type="CDD" id="cd00118">
    <property type="entry name" value="LysM"/>
    <property type="match status" value="1"/>
</dbReference>
<feature type="compositionally biased region" description="Low complexity" evidence="1">
    <location>
        <begin position="42"/>
        <end position="69"/>
    </location>
</feature>
<dbReference type="Proteomes" id="UP001597151">
    <property type="component" value="Unassembled WGS sequence"/>
</dbReference>
<dbReference type="PANTHER" id="PTHR34700">
    <property type="entry name" value="POTASSIUM BINDING PROTEIN KBP"/>
    <property type="match status" value="1"/>
</dbReference>
<accession>A0ABW3TAM3</accession>
<dbReference type="RefSeq" id="WP_380789595.1">
    <property type="nucleotide sequence ID" value="NZ_JBHTKR010000002.1"/>
</dbReference>
<name>A0ABW3TAM3_9RHOB</name>
<evidence type="ECO:0000313" key="3">
    <source>
        <dbReference type="EMBL" id="MFD1194220.1"/>
    </source>
</evidence>
<feature type="domain" description="LysM" evidence="2">
    <location>
        <begin position="447"/>
        <end position="496"/>
    </location>
</feature>
<feature type="compositionally biased region" description="Low complexity" evidence="1">
    <location>
        <begin position="77"/>
        <end position="155"/>
    </location>
</feature>
<organism evidence="3 4">
    <name type="scientific">Seohaeicola saemankumensis</name>
    <dbReference type="NCBI Taxonomy" id="481181"/>
    <lineage>
        <taxon>Bacteria</taxon>
        <taxon>Pseudomonadati</taxon>
        <taxon>Pseudomonadota</taxon>
        <taxon>Alphaproteobacteria</taxon>
        <taxon>Rhodobacterales</taxon>
        <taxon>Roseobacteraceae</taxon>
        <taxon>Seohaeicola</taxon>
    </lineage>
</organism>